<dbReference type="FunFam" id="3.40.50.720:FF:000084">
    <property type="entry name" value="Short-chain dehydrogenase reductase"/>
    <property type="match status" value="1"/>
</dbReference>
<dbReference type="Gene3D" id="3.40.50.720">
    <property type="entry name" value="NAD(P)-binding Rossmann-like Domain"/>
    <property type="match status" value="1"/>
</dbReference>
<dbReference type="Proteomes" id="UP000626220">
    <property type="component" value="Unassembled WGS sequence"/>
</dbReference>
<dbReference type="InterPro" id="IPR036291">
    <property type="entry name" value="NAD(P)-bd_dom_sf"/>
</dbReference>
<comment type="caution">
    <text evidence="5">The sequence shown here is derived from an EMBL/GenBank/DDBJ whole genome shotgun (WGS) entry which is preliminary data.</text>
</comment>
<dbReference type="SMART" id="SM00822">
    <property type="entry name" value="PKS_KR"/>
    <property type="match status" value="1"/>
</dbReference>
<dbReference type="CDD" id="cd05233">
    <property type="entry name" value="SDR_c"/>
    <property type="match status" value="1"/>
</dbReference>
<dbReference type="PANTHER" id="PTHR24321:SF8">
    <property type="entry name" value="ESTRADIOL 17-BETA-DEHYDROGENASE 8-RELATED"/>
    <property type="match status" value="1"/>
</dbReference>
<sequence>MTPKLKSTATAGLLAGKVVLVTGAASGIGAAAARAAAHEGAKVVLADRNAPGTEEIATGLAKTGAEVLAVTVDVSDAQSVTAMIASVTKRFGQLDAAFNNAGIGTLETRAVGNRAGDLEEDSWRRMLDVNLTGVWLCMKHEIAVMARGAAIVNMASIAGLIGLPRAAHYTAAKHGVVGLTKAAAIDYADLGIRVNAICPGFVETPLTATSNAEKRAASVAKTPIGRYATAEEIAAQAIWLMSDHSGYVTGAAIAVDGGYTAT</sequence>
<dbReference type="SUPFAM" id="SSF51735">
    <property type="entry name" value="NAD(P)-binding Rossmann-fold domains"/>
    <property type="match status" value="1"/>
</dbReference>
<dbReference type="PROSITE" id="PS00061">
    <property type="entry name" value="ADH_SHORT"/>
    <property type="match status" value="1"/>
</dbReference>
<dbReference type="PANTHER" id="PTHR24321">
    <property type="entry name" value="DEHYDROGENASES, SHORT CHAIN"/>
    <property type="match status" value="1"/>
</dbReference>
<evidence type="ECO:0000313" key="5">
    <source>
        <dbReference type="EMBL" id="GHF75573.1"/>
    </source>
</evidence>
<dbReference type="PRINTS" id="PR00080">
    <property type="entry name" value="SDRFAMILY"/>
</dbReference>
<dbReference type="InterPro" id="IPR002347">
    <property type="entry name" value="SDR_fam"/>
</dbReference>
<keyword evidence="3" id="KW-0520">NAD</keyword>
<accession>A0A8J3MAJ8</accession>
<reference evidence="5" key="1">
    <citation type="journal article" date="2014" name="Int. J. Syst. Evol. Microbiol.">
        <title>Complete genome sequence of Corynebacterium casei LMG S-19264T (=DSM 44701T), isolated from a smear-ripened cheese.</title>
        <authorList>
            <consortium name="US DOE Joint Genome Institute (JGI-PGF)"/>
            <person name="Walter F."/>
            <person name="Albersmeier A."/>
            <person name="Kalinowski J."/>
            <person name="Ruckert C."/>
        </authorList>
    </citation>
    <scope>NUCLEOTIDE SEQUENCE</scope>
    <source>
        <strain evidence="5">KCTC 42650</strain>
    </source>
</reference>
<evidence type="ECO:0000256" key="3">
    <source>
        <dbReference type="ARBA" id="ARBA00023027"/>
    </source>
</evidence>
<reference evidence="5" key="2">
    <citation type="submission" date="2020-09" db="EMBL/GenBank/DDBJ databases">
        <authorList>
            <person name="Sun Q."/>
            <person name="Kim S."/>
        </authorList>
    </citation>
    <scope>NUCLEOTIDE SEQUENCE</scope>
    <source>
        <strain evidence="5">KCTC 42650</strain>
    </source>
</reference>
<evidence type="ECO:0000256" key="1">
    <source>
        <dbReference type="ARBA" id="ARBA00006484"/>
    </source>
</evidence>
<protein>
    <submittedName>
        <fullName evidence="5">Oxidoreductase</fullName>
    </submittedName>
</protein>
<gene>
    <name evidence="5" type="ORF">GCM10017056_52550</name>
</gene>
<organism evidence="5 6">
    <name type="scientific">Seohaeicola zhoushanensis</name>
    <dbReference type="NCBI Taxonomy" id="1569283"/>
    <lineage>
        <taxon>Bacteria</taxon>
        <taxon>Pseudomonadati</taxon>
        <taxon>Pseudomonadota</taxon>
        <taxon>Alphaproteobacteria</taxon>
        <taxon>Rhodobacterales</taxon>
        <taxon>Roseobacteraceae</taxon>
        <taxon>Seohaeicola</taxon>
    </lineage>
</organism>
<evidence type="ECO:0000256" key="2">
    <source>
        <dbReference type="ARBA" id="ARBA00023002"/>
    </source>
</evidence>
<dbReference type="InterPro" id="IPR057326">
    <property type="entry name" value="KR_dom"/>
</dbReference>
<dbReference type="InterPro" id="IPR020904">
    <property type="entry name" value="Sc_DH/Rdtase_CS"/>
</dbReference>
<dbReference type="RefSeq" id="WP_189683101.1">
    <property type="nucleotide sequence ID" value="NZ_BNCJ01000047.1"/>
</dbReference>
<dbReference type="Pfam" id="PF13561">
    <property type="entry name" value="adh_short_C2"/>
    <property type="match status" value="1"/>
</dbReference>
<evidence type="ECO:0000259" key="4">
    <source>
        <dbReference type="SMART" id="SM00822"/>
    </source>
</evidence>
<evidence type="ECO:0000313" key="6">
    <source>
        <dbReference type="Proteomes" id="UP000626220"/>
    </source>
</evidence>
<dbReference type="GO" id="GO:0016491">
    <property type="term" value="F:oxidoreductase activity"/>
    <property type="evidence" value="ECO:0007669"/>
    <property type="project" value="UniProtKB-KW"/>
</dbReference>
<keyword evidence="2" id="KW-0560">Oxidoreductase</keyword>
<proteinExistence type="inferred from homology"/>
<dbReference type="AlphaFoldDB" id="A0A8J3MAJ8"/>
<dbReference type="EMBL" id="BNCJ01000047">
    <property type="protein sequence ID" value="GHF75573.1"/>
    <property type="molecule type" value="Genomic_DNA"/>
</dbReference>
<comment type="similarity">
    <text evidence="1">Belongs to the short-chain dehydrogenases/reductases (SDR) family.</text>
</comment>
<feature type="domain" description="Ketoreductase" evidence="4">
    <location>
        <begin position="17"/>
        <end position="200"/>
    </location>
</feature>
<name>A0A8J3MAJ8_9RHOB</name>
<dbReference type="PRINTS" id="PR00081">
    <property type="entry name" value="GDHRDH"/>
</dbReference>
<keyword evidence="6" id="KW-1185">Reference proteome</keyword>